<name>A0A0D8Y035_DICVI</name>
<dbReference type="OrthoDB" id="5873366at2759"/>
<dbReference type="EMBL" id="KN716233">
    <property type="protein sequence ID" value="KJH49497.1"/>
    <property type="molecule type" value="Genomic_DNA"/>
</dbReference>
<organism evidence="2 3">
    <name type="scientific">Dictyocaulus viviparus</name>
    <name type="common">Bovine lungworm</name>
    <dbReference type="NCBI Taxonomy" id="29172"/>
    <lineage>
        <taxon>Eukaryota</taxon>
        <taxon>Metazoa</taxon>
        <taxon>Ecdysozoa</taxon>
        <taxon>Nematoda</taxon>
        <taxon>Chromadorea</taxon>
        <taxon>Rhabditida</taxon>
        <taxon>Rhabditina</taxon>
        <taxon>Rhabditomorpha</taxon>
        <taxon>Strongyloidea</taxon>
        <taxon>Metastrongylidae</taxon>
        <taxon>Dictyocaulus</taxon>
    </lineage>
</organism>
<gene>
    <name evidence="2" type="ORF">DICVIV_04376</name>
</gene>
<reference evidence="2 3" key="1">
    <citation type="submission" date="2013-11" db="EMBL/GenBank/DDBJ databases">
        <title>Draft genome of the bovine lungworm Dictyocaulus viviparus.</title>
        <authorList>
            <person name="Mitreva M."/>
        </authorList>
    </citation>
    <scope>NUCLEOTIDE SEQUENCE [LARGE SCALE GENOMIC DNA]</scope>
    <source>
        <strain evidence="2 3">HannoverDv2000</strain>
    </source>
</reference>
<keyword evidence="1" id="KW-0812">Transmembrane</keyword>
<proteinExistence type="predicted"/>
<dbReference type="Proteomes" id="UP000053766">
    <property type="component" value="Unassembled WGS sequence"/>
</dbReference>
<keyword evidence="3" id="KW-1185">Reference proteome</keyword>
<evidence type="ECO:0000313" key="3">
    <source>
        <dbReference type="Proteomes" id="UP000053766"/>
    </source>
</evidence>
<evidence type="ECO:0000256" key="1">
    <source>
        <dbReference type="SAM" id="Phobius"/>
    </source>
</evidence>
<sequence>MHLSTKVLRIAFEFIALLAISIYVHLQIRARNKLNCQSAMTRNLVTLMRRTHCQEELIWTIHAVLLTDTHLVSSRKHRKTHNGRRTISHYK</sequence>
<evidence type="ECO:0000313" key="2">
    <source>
        <dbReference type="EMBL" id="KJH49497.1"/>
    </source>
</evidence>
<keyword evidence="1" id="KW-0472">Membrane</keyword>
<dbReference type="AlphaFoldDB" id="A0A0D8Y035"/>
<reference evidence="3" key="2">
    <citation type="journal article" date="2016" name="Sci. Rep.">
        <title>Dictyocaulus viviparus genome, variome and transcriptome elucidate lungworm biology and support future intervention.</title>
        <authorList>
            <person name="McNulty S.N."/>
            <person name="Strube C."/>
            <person name="Rosa B.A."/>
            <person name="Martin J.C."/>
            <person name="Tyagi R."/>
            <person name="Choi Y.J."/>
            <person name="Wang Q."/>
            <person name="Hallsworth Pepin K."/>
            <person name="Zhang X."/>
            <person name="Ozersky P."/>
            <person name="Wilson R.K."/>
            <person name="Sternberg P.W."/>
            <person name="Gasser R.B."/>
            <person name="Mitreva M."/>
        </authorList>
    </citation>
    <scope>NUCLEOTIDE SEQUENCE [LARGE SCALE GENOMIC DNA]</scope>
    <source>
        <strain evidence="3">HannoverDv2000</strain>
    </source>
</reference>
<protein>
    <submittedName>
        <fullName evidence="2">Uncharacterized protein</fullName>
    </submittedName>
</protein>
<feature type="transmembrane region" description="Helical" evidence="1">
    <location>
        <begin position="7"/>
        <end position="26"/>
    </location>
</feature>
<keyword evidence="1" id="KW-1133">Transmembrane helix</keyword>
<accession>A0A0D8Y035</accession>